<organism evidence="1">
    <name type="scientific">freshwater metagenome</name>
    <dbReference type="NCBI Taxonomy" id="449393"/>
    <lineage>
        <taxon>unclassified sequences</taxon>
        <taxon>metagenomes</taxon>
        <taxon>ecological metagenomes</taxon>
    </lineage>
</organism>
<gene>
    <name evidence="1" type="ORF">UFOPK2289_00586</name>
</gene>
<name>A0A6J6LMY1_9ZZZZ</name>
<dbReference type="AlphaFoldDB" id="A0A6J6LMY1"/>
<evidence type="ECO:0000313" key="1">
    <source>
        <dbReference type="EMBL" id="CAB4661983.1"/>
    </source>
</evidence>
<sequence length="61" mass="6577">MNPTTIPTRRFLCQTDLSPPRDAKMVDQMGTVATRSPASPEEISVSALVIKYQGPTISVTA</sequence>
<proteinExistence type="predicted"/>
<dbReference type="EMBL" id="CAEZWT010000012">
    <property type="protein sequence ID" value="CAB4661983.1"/>
    <property type="molecule type" value="Genomic_DNA"/>
</dbReference>
<accession>A0A6J6LMY1</accession>
<reference evidence="1" key="1">
    <citation type="submission" date="2020-05" db="EMBL/GenBank/DDBJ databases">
        <authorList>
            <person name="Chiriac C."/>
            <person name="Salcher M."/>
            <person name="Ghai R."/>
            <person name="Kavagutti S V."/>
        </authorList>
    </citation>
    <scope>NUCLEOTIDE SEQUENCE</scope>
</reference>
<protein>
    <submittedName>
        <fullName evidence="1">Unannotated protein</fullName>
    </submittedName>
</protein>